<organism evidence="5 6">
    <name type="scientific">Corallococcus terminator</name>
    <dbReference type="NCBI Taxonomy" id="2316733"/>
    <lineage>
        <taxon>Bacteria</taxon>
        <taxon>Pseudomonadati</taxon>
        <taxon>Myxococcota</taxon>
        <taxon>Myxococcia</taxon>
        <taxon>Myxococcales</taxon>
        <taxon>Cystobacterineae</taxon>
        <taxon>Myxococcaceae</taxon>
        <taxon>Corallococcus</taxon>
    </lineage>
</organism>
<gene>
    <name evidence="5" type="ORF">D7V88_36635</name>
</gene>
<dbReference type="PANTHER" id="PTHR18896">
    <property type="entry name" value="PHOSPHOLIPASE D"/>
    <property type="match status" value="1"/>
</dbReference>
<name>A0A3A8I6J7_9BACT</name>
<dbReference type="CDD" id="cd09140">
    <property type="entry name" value="PLDc_vPLD1_2_like_bac_1"/>
    <property type="match status" value="1"/>
</dbReference>
<evidence type="ECO:0000313" key="5">
    <source>
        <dbReference type="EMBL" id="RKG73313.1"/>
    </source>
</evidence>
<evidence type="ECO:0000256" key="3">
    <source>
        <dbReference type="ARBA" id="ARBA00023098"/>
    </source>
</evidence>
<comment type="caution">
    <text evidence="5">The sequence shown here is derived from an EMBL/GenBank/DDBJ whole genome shotgun (WGS) entry which is preliminary data.</text>
</comment>
<keyword evidence="6" id="KW-1185">Reference proteome</keyword>
<keyword evidence="2" id="KW-0378">Hydrolase</keyword>
<keyword evidence="1" id="KW-0677">Repeat</keyword>
<dbReference type="EMBL" id="RAVZ01000417">
    <property type="protein sequence ID" value="RKG73313.1"/>
    <property type="molecule type" value="Genomic_DNA"/>
</dbReference>
<dbReference type="GO" id="GO:0004630">
    <property type="term" value="F:phospholipase D activity"/>
    <property type="evidence" value="ECO:0007669"/>
    <property type="project" value="TreeGrafter"/>
</dbReference>
<dbReference type="OrthoDB" id="8828485at2"/>
<dbReference type="Gene3D" id="3.30.870.10">
    <property type="entry name" value="Endonuclease Chain A"/>
    <property type="match status" value="2"/>
</dbReference>
<dbReference type="GO" id="GO:0009395">
    <property type="term" value="P:phospholipid catabolic process"/>
    <property type="evidence" value="ECO:0007669"/>
    <property type="project" value="TreeGrafter"/>
</dbReference>
<protein>
    <submittedName>
        <fullName evidence="5">Phospholipase</fullName>
    </submittedName>
</protein>
<feature type="domain" description="PLD phosphodiesterase" evidence="4">
    <location>
        <begin position="378"/>
        <end position="405"/>
    </location>
</feature>
<dbReference type="CDD" id="cd09143">
    <property type="entry name" value="PLDc_vPLD1_2_like_bac_2"/>
    <property type="match status" value="1"/>
</dbReference>
<dbReference type="AlphaFoldDB" id="A0A3A8I6J7"/>
<feature type="domain" description="PLD phosphodiesterase" evidence="4">
    <location>
        <begin position="154"/>
        <end position="181"/>
    </location>
</feature>
<sequence>MFRRPGADRLIPLPGRESQGQVTSVTNILSAGRNYWARSETHDAGVLVDARDYYRELYRAIRKARRSIVIMGWQFDSDVTLLRGDDLAEAEGGEVRLLPLLDQMCRDNPELHVYILAWDFSMLLAMEREWMQHLLFNWTTNERLRFRFDSSSPLYAAHHQKLVVVDGVQAFTGGMDVCDCRWDDRDHPARSKLRCDSGRDPHGPYHDVQTVLTGPAVKPLSELFEARWAHSGGGEIHLEPVARDDVTFEATMPAPPGPVAISRTFGKTILPPQEEVQEIRALYVDAIAAAERFIYIENQYFSSRAIYDALVKRMRTADRGRLQVMLVLPRQPEALREQIAMGVAQVRLLRALREVASETGHGFAVYGSAAKADDGSDVFTYIHSKVMVVDDTFLTVGSANTTNRSLGLDSELNLSWEAQAPGDAVSKAIRRIRVSLMAEHAGLAGVSALRPLVEGKHVVETLDRVAQEGLLRLRPHPLETVFDQNPLFKPLEPEDFLIDPEESVLDESLFEALHKGDDGLFASGVRLLSRWLVGPSCDAPPHSAILPCVPGQEEGGAAEP</sequence>
<reference evidence="6" key="1">
    <citation type="submission" date="2018-09" db="EMBL/GenBank/DDBJ databases">
        <authorList>
            <person name="Livingstone P.G."/>
            <person name="Whitworth D.E."/>
        </authorList>
    </citation>
    <scope>NUCLEOTIDE SEQUENCE [LARGE SCALE GENOMIC DNA]</scope>
    <source>
        <strain evidence="6">CA054A</strain>
    </source>
</reference>
<evidence type="ECO:0000313" key="6">
    <source>
        <dbReference type="Proteomes" id="UP000268094"/>
    </source>
</evidence>
<evidence type="ECO:0000256" key="2">
    <source>
        <dbReference type="ARBA" id="ARBA00022801"/>
    </source>
</evidence>
<evidence type="ECO:0000259" key="4">
    <source>
        <dbReference type="PROSITE" id="PS50035"/>
    </source>
</evidence>
<accession>A0A3A8I6J7</accession>
<dbReference type="SUPFAM" id="SSF56024">
    <property type="entry name" value="Phospholipase D/nuclease"/>
    <property type="match status" value="2"/>
</dbReference>
<dbReference type="GO" id="GO:0005886">
    <property type="term" value="C:plasma membrane"/>
    <property type="evidence" value="ECO:0007669"/>
    <property type="project" value="TreeGrafter"/>
</dbReference>
<dbReference type="InterPro" id="IPR025202">
    <property type="entry name" value="PLD-like_dom"/>
</dbReference>
<dbReference type="SMART" id="SM00155">
    <property type="entry name" value="PLDc"/>
    <property type="match status" value="2"/>
</dbReference>
<proteinExistence type="predicted"/>
<dbReference type="InterPro" id="IPR001736">
    <property type="entry name" value="PLipase_D/transphosphatidylase"/>
</dbReference>
<dbReference type="PANTHER" id="PTHR18896:SF60">
    <property type="entry name" value="PHOSPHOLIPASE D"/>
    <property type="match status" value="1"/>
</dbReference>
<dbReference type="Pfam" id="PF13091">
    <property type="entry name" value="PLDc_2"/>
    <property type="match status" value="1"/>
</dbReference>
<dbReference type="InterPro" id="IPR015679">
    <property type="entry name" value="PLipase_D_fam"/>
</dbReference>
<dbReference type="PROSITE" id="PS50035">
    <property type="entry name" value="PLD"/>
    <property type="match status" value="2"/>
</dbReference>
<keyword evidence="3" id="KW-0443">Lipid metabolism</keyword>
<dbReference type="Proteomes" id="UP000268094">
    <property type="component" value="Unassembled WGS sequence"/>
</dbReference>
<evidence type="ECO:0000256" key="1">
    <source>
        <dbReference type="ARBA" id="ARBA00022737"/>
    </source>
</evidence>